<reference evidence="1 2" key="1">
    <citation type="submission" date="2024-06" db="EMBL/GenBank/DDBJ databases">
        <title>The Natural Products Discovery Center: Release of the First 8490 Sequenced Strains for Exploring Actinobacteria Biosynthetic Diversity.</title>
        <authorList>
            <person name="Kalkreuter E."/>
            <person name="Kautsar S.A."/>
            <person name="Yang D."/>
            <person name="Bader C.D."/>
            <person name="Teijaro C.N."/>
            <person name="Fluegel L."/>
            <person name="Davis C.M."/>
            <person name="Simpson J.R."/>
            <person name="Lauterbach L."/>
            <person name="Steele A.D."/>
            <person name="Gui C."/>
            <person name="Meng S."/>
            <person name="Li G."/>
            <person name="Viehrig K."/>
            <person name="Ye F."/>
            <person name="Su P."/>
            <person name="Kiefer A.F."/>
            <person name="Nichols A."/>
            <person name="Cepeda A.J."/>
            <person name="Yan W."/>
            <person name="Fan B."/>
            <person name="Jiang Y."/>
            <person name="Adhikari A."/>
            <person name="Zheng C.-J."/>
            <person name="Schuster L."/>
            <person name="Cowan T.M."/>
            <person name="Smanski M.J."/>
            <person name="Chevrette M.G."/>
            <person name="De Carvalho L.P.S."/>
            <person name="Shen B."/>
        </authorList>
    </citation>
    <scope>NUCLEOTIDE SEQUENCE [LARGE SCALE GENOMIC DNA]</scope>
    <source>
        <strain evidence="1 2">NPDC000837</strain>
    </source>
</reference>
<gene>
    <name evidence="1" type="ORF">ABT276_05240</name>
</gene>
<evidence type="ECO:0000313" key="2">
    <source>
        <dbReference type="Proteomes" id="UP001445472"/>
    </source>
</evidence>
<organism evidence="1 2">
    <name type="scientific">Streptomyces xantholiticus</name>
    <dbReference type="NCBI Taxonomy" id="68285"/>
    <lineage>
        <taxon>Bacteria</taxon>
        <taxon>Bacillati</taxon>
        <taxon>Actinomycetota</taxon>
        <taxon>Actinomycetes</taxon>
        <taxon>Kitasatosporales</taxon>
        <taxon>Streptomycetaceae</taxon>
        <taxon>Streptomyces</taxon>
    </lineage>
</organism>
<evidence type="ECO:0000313" key="1">
    <source>
        <dbReference type="EMBL" id="MER6612784.1"/>
    </source>
</evidence>
<dbReference type="EMBL" id="JBEPBX010000003">
    <property type="protein sequence ID" value="MER6612784.1"/>
    <property type="molecule type" value="Genomic_DNA"/>
</dbReference>
<keyword evidence="2" id="KW-1185">Reference proteome</keyword>
<name>A0ABV1UPR6_9ACTN</name>
<proteinExistence type="predicted"/>
<dbReference type="Proteomes" id="UP001445472">
    <property type="component" value="Unassembled WGS sequence"/>
</dbReference>
<comment type="caution">
    <text evidence="1">The sequence shown here is derived from an EMBL/GenBank/DDBJ whole genome shotgun (WGS) entry which is preliminary data.</text>
</comment>
<dbReference type="RefSeq" id="WP_351975131.1">
    <property type="nucleotide sequence ID" value="NZ_JBEPBX010000003.1"/>
</dbReference>
<accession>A0ABV1UPR6</accession>
<sequence length="156" mass="16672">MARGPVAAAIERFLGLWSANRPQLRVASGDEDTGVFSPWTPGAIRWGEHTGHVCVARDEKAAAVWDESGYVLDSSGEGPFSVAYEPAGWRSLKATALEDPYVRTGFGYQPYEISLVGSGLWLITVVAPEDRTFRRSVVDTLTACLGADPAGAGTAR</sequence>
<protein>
    <submittedName>
        <fullName evidence="1">Uncharacterized protein</fullName>
    </submittedName>
</protein>